<proteinExistence type="predicted"/>
<evidence type="ECO:0000256" key="2">
    <source>
        <dbReference type="SAM" id="Phobius"/>
    </source>
</evidence>
<dbReference type="AlphaFoldDB" id="A0A9P7JB19"/>
<keyword evidence="2" id="KW-0812">Transmembrane</keyword>
<organism evidence="3 4">
    <name type="scientific">Suillus subaureus</name>
    <dbReference type="NCBI Taxonomy" id="48587"/>
    <lineage>
        <taxon>Eukaryota</taxon>
        <taxon>Fungi</taxon>
        <taxon>Dikarya</taxon>
        <taxon>Basidiomycota</taxon>
        <taxon>Agaricomycotina</taxon>
        <taxon>Agaricomycetes</taxon>
        <taxon>Agaricomycetidae</taxon>
        <taxon>Boletales</taxon>
        <taxon>Suillineae</taxon>
        <taxon>Suillaceae</taxon>
        <taxon>Suillus</taxon>
    </lineage>
</organism>
<dbReference type="EMBL" id="JABBWG010000028">
    <property type="protein sequence ID" value="KAG1811863.1"/>
    <property type="molecule type" value="Genomic_DNA"/>
</dbReference>
<feature type="transmembrane region" description="Helical" evidence="2">
    <location>
        <begin position="41"/>
        <end position="59"/>
    </location>
</feature>
<gene>
    <name evidence="3" type="ORF">BJ212DRAFT_1483573</name>
</gene>
<evidence type="ECO:0000313" key="3">
    <source>
        <dbReference type="EMBL" id="KAG1811863.1"/>
    </source>
</evidence>
<keyword evidence="2" id="KW-0472">Membrane</keyword>
<protein>
    <submittedName>
        <fullName evidence="3">Uncharacterized protein</fullName>
    </submittedName>
</protein>
<dbReference type="Proteomes" id="UP000807769">
    <property type="component" value="Unassembled WGS sequence"/>
</dbReference>
<feature type="compositionally biased region" description="Pro residues" evidence="1">
    <location>
        <begin position="155"/>
        <end position="193"/>
    </location>
</feature>
<dbReference type="PROSITE" id="PS51257">
    <property type="entry name" value="PROKAR_LIPOPROTEIN"/>
    <property type="match status" value="1"/>
</dbReference>
<dbReference type="GeneID" id="64634653"/>
<accession>A0A9P7JB19</accession>
<keyword evidence="4" id="KW-1185">Reference proteome</keyword>
<sequence>MIRSEISKEDALHVWFSSCITSFLSCTWTVSLSLLLLSSSIVSFCVVLVVHRIVFIGIVPMQGDGVNQLPASRRWLQAHCALIKSGSGKVESSQVRRRKGAHPPVKSAPYPGPDAAQDQLDGQVEFPDDPLEDVDHHDYELGDLDHHETQSTGHTPPPDEPNTPLPNEPNTPPPDEPNTPLPNEPNTPPPDEPNTPCQRTQYTST</sequence>
<name>A0A9P7JB19_9AGAM</name>
<comment type="caution">
    <text evidence="3">The sequence shown here is derived from an EMBL/GenBank/DDBJ whole genome shotgun (WGS) entry which is preliminary data.</text>
</comment>
<evidence type="ECO:0000313" key="4">
    <source>
        <dbReference type="Proteomes" id="UP000807769"/>
    </source>
</evidence>
<feature type="transmembrane region" description="Helical" evidence="2">
    <location>
        <begin position="12"/>
        <end position="35"/>
    </location>
</feature>
<feature type="compositionally biased region" description="Basic and acidic residues" evidence="1">
    <location>
        <begin position="133"/>
        <end position="149"/>
    </location>
</feature>
<keyword evidence="2" id="KW-1133">Transmembrane helix</keyword>
<evidence type="ECO:0000256" key="1">
    <source>
        <dbReference type="SAM" id="MobiDB-lite"/>
    </source>
</evidence>
<feature type="region of interest" description="Disordered" evidence="1">
    <location>
        <begin position="89"/>
        <end position="205"/>
    </location>
</feature>
<dbReference type="RefSeq" id="XP_041190284.1">
    <property type="nucleotide sequence ID" value="XM_041340637.1"/>
</dbReference>
<reference evidence="3" key="1">
    <citation type="journal article" date="2020" name="New Phytol.">
        <title>Comparative genomics reveals dynamic genome evolution in host specialist ectomycorrhizal fungi.</title>
        <authorList>
            <person name="Lofgren L.A."/>
            <person name="Nguyen N.H."/>
            <person name="Vilgalys R."/>
            <person name="Ruytinx J."/>
            <person name="Liao H.L."/>
            <person name="Branco S."/>
            <person name="Kuo A."/>
            <person name="LaButti K."/>
            <person name="Lipzen A."/>
            <person name="Andreopoulos W."/>
            <person name="Pangilinan J."/>
            <person name="Riley R."/>
            <person name="Hundley H."/>
            <person name="Na H."/>
            <person name="Barry K."/>
            <person name="Grigoriev I.V."/>
            <person name="Stajich J.E."/>
            <person name="Kennedy P.G."/>
        </authorList>
    </citation>
    <scope>NUCLEOTIDE SEQUENCE</scope>
    <source>
        <strain evidence="3">MN1</strain>
    </source>
</reference>